<dbReference type="InterPro" id="IPR000253">
    <property type="entry name" value="FHA_dom"/>
</dbReference>
<sequence length="128" mass="14326">MVLILPKTLKARPVMKVHLISDHPDLPDIEIGTEELPVVLGRSNSCELRILDPMLSRHQCELTFHNNVVRVKDLESTNGTIVNSAIVHEAPLYPGDILTIGMANYVVSYYDGEGQESFEESYFSENSI</sequence>
<keyword evidence="5" id="KW-1185">Reference proteome</keyword>
<evidence type="ECO:0000313" key="5">
    <source>
        <dbReference type="Proteomes" id="UP000322887"/>
    </source>
</evidence>
<evidence type="ECO:0000313" key="3">
    <source>
        <dbReference type="EMBL" id="QEG16849.1"/>
    </source>
</evidence>
<protein>
    <submittedName>
        <fullName evidence="2 3">FHA domain-containing protein</fullName>
    </submittedName>
</protein>
<dbReference type="EMBL" id="CP042910">
    <property type="protein sequence ID" value="QEG16849.1"/>
    <property type="molecule type" value="Genomic_DNA"/>
</dbReference>
<accession>A0A3D3RDF3</accession>
<dbReference type="CDD" id="cd00060">
    <property type="entry name" value="FHA"/>
    <property type="match status" value="1"/>
</dbReference>
<dbReference type="Pfam" id="PF00498">
    <property type="entry name" value="FHA"/>
    <property type="match status" value="1"/>
</dbReference>
<dbReference type="Proteomes" id="UP000263642">
    <property type="component" value="Unassembled WGS sequence"/>
</dbReference>
<reference evidence="2 4" key="1">
    <citation type="journal article" date="2018" name="Nat. Biotechnol.">
        <title>A standardized bacterial taxonomy based on genome phylogeny substantially revises the tree of life.</title>
        <authorList>
            <person name="Parks D.H."/>
            <person name="Chuvochina M."/>
            <person name="Waite D.W."/>
            <person name="Rinke C."/>
            <person name="Skarshewski A."/>
            <person name="Chaumeil P.A."/>
            <person name="Hugenholtz P."/>
        </authorList>
    </citation>
    <scope>NUCLEOTIDE SEQUENCE [LARGE SCALE GENOMIC DNA]</scope>
    <source>
        <strain evidence="2">UBA9375</strain>
    </source>
</reference>
<dbReference type="Proteomes" id="UP000322887">
    <property type="component" value="Chromosome"/>
</dbReference>
<proteinExistence type="predicted"/>
<gene>
    <name evidence="3" type="primary">fhaA</name>
    <name evidence="2" type="ORF">DIT97_29135</name>
    <name evidence="3" type="ORF">GmarT_27180</name>
</gene>
<dbReference type="InterPro" id="IPR008984">
    <property type="entry name" value="SMAD_FHA_dom_sf"/>
</dbReference>
<evidence type="ECO:0000313" key="2">
    <source>
        <dbReference type="EMBL" id="HCO26875.1"/>
    </source>
</evidence>
<name>A0A3D3RDF3_9PLAN</name>
<reference evidence="3 5" key="2">
    <citation type="submission" date="2019-08" db="EMBL/GenBank/DDBJ databases">
        <title>Deep-cultivation of Planctomycetes and their phenomic and genomic characterization uncovers novel biology.</title>
        <authorList>
            <person name="Wiegand S."/>
            <person name="Jogler M."/>
            <person name="Boedeker C."/>
            <person name="Pinto D."/>
            <person name="Vollmers J."/>
            <person name="Rivas-Marin E."/>
            <person name="Kohn T."/>
            <person name="Peeters S.H."/>
            <person name="Heuer A."/>
            <person name="Rast P."/>
            <person name="Oberbeckmann S."/>
            <person name="Bunk B."/>
            <person name="Jeske O."/>
            <person name="Meyerdierks A."/>
            <person name="Storesund J.E."/>
            <person name="Kallscheuer N."/>
            <person name="Luecker S."/>
            <person name="Lage O.M."/>
            <person name="Pohl T."/>
            <person name="Merkel B.J."/>
            <person name="Hornburger P."/>
            <person name="Mueller R.-W."/>
            <person name="Bruemmer F."/>
            <person name="Labrenz M."/>
            <person name="Spormann A.M."/>
            <person name="Op den Camp H."/>
            <person name="Overmann J."/>
            <person name="Amann R."/>
            <person name="Jetten M.S.M."/>
            <person name="Mascher T."/>
            <person name="Medema M.H."/>
            <person name="Devos D.P."/>
            <person name="Kaster A.-K."/>
            <person name="Ovreas L."/>
            <person name="Rohde M."/>
            <person name="Galperin M.Y."/>
            <person name="Jogler C."/>
        </authorList>
    </citation>
    <scope>NUCLEOTIDE SEQUENCE [LARGE SCALE GENOMIC DNA]</scope>
    <source>
        <strain evidence="3 5">DSM 8797</strain>
    </source>
</reference>
<accession>A0A517XBC1</accession>
<dbReference type="SMART" id="SM00240">
    <property type="entry name" value="FHA"/>
    <property type="match status" value="1"/>
</dbReference>
<dbReference type="EMBL" id="DQAY01000181">
    <property type="protein sequence ID" value="HCO26875.1"/>
    <property type="molecule type" value="Genomic_DNA"/>
</dbReference>
<feature type="domain" description="FHA" evidence="1">
    <location>
        <begin position="38"/>
        <end position="87"/>
    </location>
</feature>
<dbReference type="PROSITE" id="PS50006">
    <property type="entry name" value="FHA_DOMAIN"/>
    <property type="match status" value="1"/>
</dbReference>
<organism evidence="2 4">
    <name type="scientific">Gimesia maris</name>
    <dbReference type="NCBI Taxonomy" id="122"/>
    <lineage>
        <taxon>Bacteria</taxon>
        <taxon>Pseudomonadati</taxon>
        <taxon>Planctomycetota</taxon>
        <taxon>Planctomycetia</taxon>
        <taxon>Planctomycetales</taxon>
        <taxon>Planctomycetaceae</taxon>
        <taxon>Gimesia</taxon>
    </lineage>
</organism>
<evidence type="ECO:0000313" key="4">
    <source>
        <dbReference type="Proteomes" id="UP000263642"/>
    </source>
</evidence>
<dbReference type="SUPFAM" id="SSF49879">
    <property type="entry name" value="SMAD/FHA domain"/>
    <property type="match status" value="1"/>
</dbReference>
<dbReference type="Gene3D" id="2.60.200.20">
    <property type="match status" value="1"/>
</dbReference>
<evidence type="ECO:0000259" key="1">
    <source>
        <dbReference type="PROSITE" id="PS50006"/>
    </source>
</evidence>
<dbReference type="AlphaFoldDB" id="A0A3D3RDF3"/>